<dbReference type="HOGENOM" id="CLU_137390_0_0_7"/>
<reference evidence="1 2" key="1">
    <citation type="journal article" date="2009" name="Environ. Microbiol.">
        <title>Genome sequence of Desulfobacterium autotrophicum HRM2, a marine sulfate reducer oxidizing organic carbon completely to carbon dioxide.</title>
        <authorList>
            <person name="Strittmatter A.W."/>
            <person name="Liesegang H."/>
            <person name="Rabus R."/>
            <person name="Decker I."/>
            <person name="Amann J."/>
            <person name="Andres S."/>
            <person name="Henne A."/>
            <person name="Fricke W.F."/>
            <person name="Martinez-Arias R."/>
            <person name="Bartels D."/>
            <person name="Goesmann A."/>
            <person name="Krause L."/>
            <person name="Puehler A."/>
            <person name="Klenk H.P."/>
            <person name="Richter M."/>
            <person name="Schuler M."/>
            <person name="Gloeckner F.O."/>
            <person name="Meyerdierks A."/>
            <person name="Gottschalk G."/>
            <person name="Amann R."/>
        </authorList>
    </citation>
    <scope>NUCLEOTIDE SEQUENCE [LARGE SCALE GENOMIC DNA]</scope>
    <source>
        <strain evidence="2">ATCC 43914 / DSM 3382 / HRM2</strain>
    </source>
</reference>
<dbReference type="Gene3D" id="3.40.50.10600">
    <property type="entry name" value="SpoIIaa-like domains"/>
    <property type="match status" value="1"/>
</dbReference>
<sequence>MFKVTRVNENRLDIEMSGRLDSALMEKALDELVDKSEGIEKGRMLYDIVDYNLPSFGAIGIELSRFPSMFALMKKFDRVAVLTDEAWLKMASEIEGALYPGLEIKAFARDQKKAAEAWFSS</sequence>
<dbReference type="KEGG" id="dat:HRM2_41480"/>
<dbReference type="STRING" id="177437.HRM2_41480"/>
<dbReference type="InterPro" id="IPR036513">
    <property type="entry name" value="STAS_dom_sf"/>
</dbReference>
<name>C0QCX2_DESAH</name>
<gene>
    <name evidence="1" type="ordered locus">HRM2_41480</name>
</gene>
<dbReference type="InterPro" id="IPR038396">
    <property type="entry name" value="SpoIIAA-like_sf"/>
</dbReference>
<proteinExistence type="predicted"/>
<dbReference type="eggNOG" id="ENOG5032RKG">
    <property type="taxonomic scope" value="Bacteria"/>
</dbReference>
<dbReference type="InterPro" id="IPR021866">
    <property type="entry name" value="SpoIIAA-like"/>
</dbReference>
<dbReference type="Pfam" id="PF11964">
    <property type="entry name" value="SpoIIAA-like"/>
    <property type="match status" value="1"/>
</dbReference>
<evidence type="ECO:0000313" key="2">
    <source>
        <dbReference type="Proteomes" id="UP000000442"/>
    </source>
</evidence>
<evidence type="ECO:0008006" key="3">
    <source>
        <dbReference type="Google" id="ProtNLM"/>
    </source>
</evidence>
<dbReference type="RefSeq" id="WP_015905937.1">
    <property type="nucleotide sequence ID" value="NC_012108.1"/>
</dbReference>
<protein>
    <recommendedName>
        <fullName evidence="3">STAS/SEC14 domain-containing protein</fullName>
    </recommendedName>
</protein>
<accession>C0QCX2</accession>
<dbReference type="EMBL" id="CP001087">
    <property type="protein sequence ID" value="ACN17204.1"/>
    <property type="molecule type" value="Genomic_DNA"/>
</dbReference>
<organism evidence="1 2">
    <name type="scientific">Desulforapulum autotrophicum (strain ATCC 43914 / DSM 3382 / VKM B-1955 / HRM2)</name>
    <name type="common">Desulfobacterium autotrophicum</name>
    <dbReference type="NCBI Taxonomy" id="177437"/>
    <lineage>
        <taxon>Bacteria</taxon>
        <taxon>Pseudomonadati</taxon>
        <taxon>Thermodesulfobacteriota</taxon>
        <taxon>Desulfobacteria</taxon>
        <taxon>Desulfobacterales</taxon>
        <taxon>Desulfobacteraceae</taxon>
        <taxon>Desulforapulum</taxon>
    </lineage>
</organism>
<dbReference type="AlphaFoldDB" id="C0QCX2"/>
<evidence type="ECO:0000313" key="1">
    <source>
        <dbReference type="EMBL" id="ACN17204.1"/>
    </source>
</evidence>
<keyword evidence="2" id="KW-1185">Reference proteome</keyword>
<dbReference type="Proteomes" id="UP000000442">
    <property type="component" value="Chromosome"/>
</dbReference>
<dbReference type="SUPFAM" id="SSF52091">
    <property type="entry name" value="SpoIIaa-like"/>
    <property type="match status" value="1"/>
</dbReference>
<dbReference type="OrthoDB" id="7619266at2"/>